<dbReference type="Proteomes" id="UP000034416">
    <property type="component" value="Unassembled WGS sequence"/>
</dbReference>
<evidence type="ECO:0000313" key="4">
    <source>
        <dbReference type="Proteomes" id="UP000192327"/>
    </source>
</evidence>
<dbReference type="AlphaFoldDB" id="A0A0F5MYC6"/>
<comment type="caution">
    <text evidence="1">The sequence shown here is derived from an EMBL/GenBank/DDBJ whole genome shotgun (WGS) entry which is preliminary data.</text>
</comment>
<dbReference type="OrthoDB" id="2156220at2"/>
<accession>A0A0F5MYC6</accession>
<dbReference type="EMBL" id="MVHH01000036">
    <property type="protein sequence ID" value="OQZ94935.1"/>
    <property type="molecule type" value="Genomic_DNA"/>
</dbReference>
<dbReference type="Proteomes" id="UP000192327">
    <property type="component" value="Unassembled WGS sequence"/>
</dbReference>
<keyword evidence="4" id="KW-1185">Reference proteome</keyword>
<gene>
    <name evidence="2" type="ORF">BST15_15350</name>
    <name evidence="1" type="ORF">WR43_11585</name>
</gene>
<reference evidence="3" key="1">
    <citation type="submission" date="2015-04" db="EMBL/GenBank/DDBJ databases">
        <title>Genome sequence of Mycobacterium arupense GUC1.</title>
        <authorList>
            <person name="Greninger A.L."/>
            <person name="Cunningham G."/>
            <person name="Chiu C.Y."/>
            <person name="Miller S."/>
        </authorList>
    </citation>
    <scope>NUCLEOTIDE SEQUENCE [LARGE SCALE GENOMIC DNA]</scope>
    <source>
        <strain evidence="3">GUC1</strain>
    </source>
</reference>
<reference evidence="2 4" key="3">
    <citation type="submission" date="2016-12" db="EMBL/GenBank/DDBJ databases">
        <title>The new phylogeny of genus Mycobacterium.</title>
        <authorList>
            <person name="Tortoli E."/>
            <person name="Trovato A."/>
            <person name="Cirillo D.M."/>
        </authorList>
    </citation>
    <scope>NUCLEOTIDE SEQUENCE [LARGE SCALE GENOMIC DNA]</scope>
    <source>
        <strain evidence="2 4">DSM 44942</strain>
    </source>
</reference>
<dbReference type="STRING" id="342002.BST15_15350"/>
<dbReference type="Gene3D" id="3.20.80.10">
    <property type="entry name" value="Regulatory factor, effector binding domain"/>
    <property type="match status" value="1"/>
</dbReference>
<evidence type="ECO:0000313" key="2">
    <source>
        <dbReference type="EMBL" id="OQZ94935.1"/>
    </source>
</evidence>
<dbReference type="PATRIC" id="fig|342002.3.peg.3396"/>
<name>A0A0F5MYC6_9MYCO</name>
<dbReference type="PANTHER" id="PTHR11220:SF58">
    <property type="entry name" value="SOUL HEME-BINDING FAMILY PROTEIN"/>
    <property type="match status" value="1"/>
</dbReference>
<protein>
    <submittedName>
        <fullName evidence="1">Heme-binding protein</fullName>
    </submittedName>
</protein>
<evidence type="ECO:0000313" key="3">
    <source>
        <dbReference type="Proteomes" id="UP000034416"/>
    </source>
</evidence>
<dbReference type="PANTHER" id="PTHR11220">
    <property type="entry name" value="HEME-BINDING PROTEIN-RELATED"/>
    <property type="match status" value="1"/>
</dbReference>
<proteinExistence type="predicted"/>
<sequence length="213" mass="23043">MSGILSAAGAALAGVGSVVGVRNGTEEPPFTVQRRTPDVQIRRYAERVAAETVVDGDEERARSTGFRRLAGYIFGGNHSRTKIAMTAPVAQDPAAPTGEKISMTAPVAQQSGAPGQWVIRFFMPTGVDLESLPEPDNALVKLVRVPAETVAVHTFSGDRGRRAVERHTATLLNALKDLHCEPVGIPQAWFYDPPWTLPMFRRNEIAVTVTQND</sequence>
<organism evidence="1 3">
    <name type="scientific">Mycolicibacter arupensis</name>
    <dbReference type="NCBI Taxonomy" id="342002"/>
    <lineage>
        <taxon>Bacteria</taxon>
        <taxon>Bacillati</taxon>
        <taxon>Actinomycetota</taxon>
        <taxon>Actinomycetes</taxon>
        <taxon>Mycobacteriales</taxon>
        <taxon>Mycobacteriaceae</taxon>
        <taxon>Mycolicibacter</taxon>
    </lineage>
</organism>
<dbReference type="SUPFAM" id="SSF55136">
    <property type="entry name" value="Probable bacterial effector-binding domain"/>
    <property type="match status" value="2"/>
</dbReference>
<dbReference type="InterPro" id="IPR011256">
    <property type="entry name" value="Reg_factor_effector_dom_sf"/>
</dbReference>
<dbReference type="Pfam" id="PF04832">
    <property type="entry name" value="SOUL"/>
    <property type="match status" value="1"/>
</dbReference>
<dbReference type="EMBL" id="LASW01000046">
    <property type="protein sequence ID" value="KKB99052.1"/>
    <property type="molecule type" value="Genomic_DNA"/>
</dbReference>
<reference evidence="1" key="2">
    <citation type="submission" date="2015-04" db="EMBL/GenBank/DDBJ databases">
        <title>Genome sequence of Mycobacterium arupense strain GUC1.</title>
        <authorList>
            <person name="Greninger A.L."/>
            <person name="Cunningham G."/>
            <person name="Chiu C.Y."/>
            <person name="Miller S."/>
        </authorList>
    </citation>
    <scope>NUCLEOTIDE SEQUENCE</scope>
    <source>
        <strain evidence="1">GUC1</strain>
    </source>
</reference>
<dbReference type="InterPro" id="IPR006917">
    <property type="entry name" value="SOUL_heme-bd"/>
</dbReference>
<dbReference type="RefSeq" id="WP_046189736.1">
    <property type="nucleotide sequence ID" value="NZ_JACKUJ010000038.1"/>
</dbReference>
<evidence type="ECO:0000313" key="1">
    <source>
        <dbReference type="EMBL" id="KKB99052.1"/>
    </source>
</evidence>